<dbReference type="EMBL" id="CP097463">
    <property type="protein sequence ID" value="WAX57080.1"/>
    <property type="molecule type" value="Genomic_DNA"/>
</dbReference>
<dbReference type="RefSeq" id="WP_269443616.1">
    <property type="nucleotide sequence ID" value="NZ_CP097463.1"/>
</dbReference>
<evidence type="ECO:0000313" key="2">
    <source>
        <dbReference type="Proteomes" id="UP001164693"/>
    </source>
</evidence>
<evidence type="ECO:0000313" key="1">
    <source>
        <dbReference type="EMBL" id="WAX57080.1"/>
    </source>
</evidence>
<dbReference type="InterPro" id="IPR023393">
    <property type="entry name" value="START-like_dom_sf"/>
</dbReference>
<reference evidence="1" key="1">
    <citation type="submission" date="2022-05" db="EMBL/GenBank/DDBJ databases">
        <title>Jatrophihabitans sp. SB3-54 whole genome sequence.</title>
        <authorList>
            <person name="Suh M.K."/>
            <person name="Eom M.K."/>
            <person name="Kim J.S."/>
            <person name="Kim H.S."/>
            <person name="Do H.E."/>
            <person name="Shin Y.K."/>
            <person name="Lee J.-S."/>
        </authorList>
    </citation>
    <scope>NUCLEOTIDE SEQUENCE</scope>
    <source>
        <strain evidence="1">SB3-54</strain>
    </source>
</reference>
<dbReference type="Pfam" id="PF10604">
    <property type="entry name" value="Polyketide_cyc2"/>
    <property type="match status" value="1"/>
</dbReference>
<sequence length="163" mass="18267">MGRGERERVGVSRAMAVTPERVFAELSDAWMFTGWVVGASHIRDVSDDWPNPGSRLLHTVGPWPLTISDHTEVLELDAPRRLVMQAHAWPVGEARIEVVVEPTAEGSVVTMTEWPVRGIGRWLRNPLQDLILRRRNLESLARLASIAEKRPDPAAGKRPDAQR</sequence>
<name>A0ABY7JYL3_9ACTN</name>
<protein>
    <submittedName>
        <fullName evidence="1">SRPBCC domain-containing protein</fullName>
    </submittedName>
</protein>
<dbReference type="SUPFAM" id="SSF55961">
    <property type="entry name" value="Bet v1-like"/>
    <property type="match status" value="1"/>
</dbReference>
<dbReference type="CDD" id="cd07814">
    <property type="entry name" value="SRPBCC_CalC_Aha1-like"/>
    <property type="match status" value="1"/>
</dbReference>
<proteinExistence type="predicted"/>
<accession>A0ABY7JYL3</accession>
<organism evidence="1 2">
    <name type="scientific">Jatrophihabitans cynanchi</name>
    <dbReference type="NCBI Taxonomy" id="2944128"/>
    <lineage>
        <taxon>Bacteria</taxon>
        <taxon>Bacillati</taxon>
        <taxon>Actinomycetota</taxon>
        <taxon>Actinomycetes</taxon>
        <taxon>Jatrophihabitantales</taxon>
        <taxon>Jatrophihabitantaceae</taxon>
        <taxon>Jatrophihabitans</taxon>
    </lineage>
</organism>
<keyword evidence="2" id="KW-1185">Reference proteome</keyword>
<dbReference type="InterPro" id="IPR019587">
    <property type="entry name" value="Polyketide_cyclase/dehydratase"/>
</dbReference>
<gene>
    <name evidence="1" type="ORF">M6B22_21565</name>
</gene>
<dbReference type="Gene3D" id="3.30.530.20">
    <property type="match status" value="1"/>
</dbReference>
<dbReference type="Proteomes" id="UP001164693">
    <property type="component" value="Chromosome"/>
</dbReference>